<protein>
    <recommendedName>
        <fullName evidence="6">Mucoidy inhibitor A</fullName>
    </recommendedName>
</protein>
<proteinExistence type="predicted"/>
<dbReference type="Proteomes" id="UP001219525">
    <property type="component" value="Unassembled WGS sequence"/>
</dbReference>
<evidence type="ECO:0000256" key="1">
    <source>
        <dbReference type="SAM" id="MobiDB-lite"/>
    </source>
</evidence>
<feature type="region of interest" description="Disordered" evidence="1">
    <location>
        <begin position="328"/>
        <end position="349"/>
    </location>
</feature>
<dbReference type="InterPro" id="IPR037291">
    <property type="entry name" value="DUF4139"/>
</dbReference>
<keyword evidence="5" id="KW-1185">Reference proteome</keyword>
<evidence type="ECO:0008006" key="6">
    <source>
        <dbReference type="Google" id="ProtNLM"/>
    </source>
</evidence>
<sequence length="666" mass="72751">MSADHPPPAFEPPSSIELNSARDSVIVGVTLYPSRAEVTRCYTVPVKTGLNQIKIGGLPRVFDTHSLRASVEGAATIHDVTASTERGRRQSVTSAELTALLQSRQSLYNALFRCNQAGQSLDTYITSISVKGLPAAELAGTIREYESAGDKVDTRRTELNEQLAKLDKDIQEERVRLNKRRVEDDTLSSSVALSLFAKTAEDVQMTLIYGVFCASWHARYDIRVDMNANVDTKEAKSPSVAVTFKADVQQSTGEAWTDVPLTLATADNMVGSEPNLPPWDLGLMWTPEGAASPTPISAISRPASPAFIPAMPYMPSIPPLNATYQRGVNRSLSRRSRSSSRSRDQWYELPRGGFPRVPTPYTKDLPFTLFCIPSLVTIPSNSLPGAAPQTLTVCQATPRAEMSWVAAPKVNNHANLNAEITRVSVEDAFLAFGGPADVYLDGEFVSLRHVPALGLNESFSCPLGVDTSVKITYPPVQSTTTTPAPPKARSSIFKRNSPESHPAKHHRYLQHITVHNDHFSTPVTRLKIVDQIPLANDAQIRVKLLDPSLPLPVFKSSNVKHHGGGVLRRLGAALGLISKPKRYISRQPPEPLVDNYKQVVLDAPEGASVIAQWDYSTAGYHSHSSRNLSWLCSLPAQGTVDLTLEWEVVLTATRGRDGMTPQIYGL</sequence>
<accession>A0AAD6YAT5</accession>
<dbReference type="AlphaFoldDB" id="A0AAD6YAT5"/>
<feature type="region of interest" description="Disordered" evidence="1">
    <location>
        <begin position="476"/>
        <end position="500"/>
    </location>
</feature>
<dbReference type="InterPro" id="IPR011935">
    <property type="entry name" value="CHP02231"/>
</dbReference>
<organism evidence="4 5">
    <name type="scientific">Mycena pura</name>
    <dbReference type="NCBI Taxonomy" id="153505"/>
    <lineage>
        <taxon>Eukaryota</taxon>
        <taxon>Fungi</taxon>
        <taxon>Dikarya</taxon>
        <taxon>Basidiomycota</taxon>
        <taxon>Agaricomycotina</taxon>
        <taxon>Agaricomycetes</taxon>
        <taxon>Agaricomycetidae</taxon>
        <taxon>Agaricales</taxon>
        <taxon>Marasmiineae</taxon>
        <taxon>Mycenaceae</taxon>
        <taxon>Mycena</taxon>
    </lineage>
</organism>
<dbReference type="Pfam" id="PF13598">
    <property type="entry name" value="DUF4139"/>
    <property type="match status" value="1"/>
</dbReference>
<dbReference type="InterPro" id="IPR025554">
    <property type="entry name" value="DUF4140"/>
</dbReference>
<reference evidence="4" key="1">
    <citation type="submission" date="2023-03" db="EMBL/GenBank/DDBJ databases">
        <title>Massive genome expansion in bonnet fungi (Mycena s.s.) driven by repeated elements and novel gene families across ecological guilds.</title>
        <authorList>
            <consortium name="Lawrence Berkeley National Laboratory"/>
            <person name="Harder C.B."/>
            <person name="Miyauchi S."/>
            <person name="Viragh M."/>
            <person name="Kuo A."/>
            <person name="Thoen E."/>
            <person name="Andreopoulos B."/>
            <person name="Lu D."/>
            <person name="Skrede I."/>
            <person name="Drula E."/>
            <person name="Henrissat B."/>
            <person name="Morin E."/>
            <person name="Kohler A."/>
            <person name="Barry K."/>
            <person name="LaButti K."/>
            <person name="Morin E."/>
            <person name="Salamov A."/>
            <person name="Lipzen A."/>
            <person name="Mereny Z."/>
            <person name="Hegedus B."/>
            <person name="Baldrian P."/>
            <person name="Stursova M."/>
            <person name="Weitz H."/>
            <person name="Taylor A."/>
            <person name="Grigoriev I.V."/>
            <person name="Nagy L.G."/>
            <person name="Martin F."/>
            <person name="Kauserud H."/>
        </authorList>
    </citation>
    <scope>NUCLEOTIDE SEQUENCE</scope>
    <source>
        <strain evidence="4">9144</strain>
    </source>
</reference>
<evidence type="ECO:0000259" key="3">
    <source>
        <dbReference type="Pfam" id="PF13600"/>
    </source>
</evidence>
<evidence type="ECO:0000313" key="4">
    <source>
        <dbReference type="EMBL" id="KAJ7208926.1"/>
    </source>
</evidence>
<dbReference type="PANTHER" id="PTHR31005:SF8">
    <property type="entry name" value="DUF4139 DOMAIN-CONTAINING PROTEIN"/>
    <property type="match status" value="1"/>
</dbReference>
<dbReference type="PANTHER" id="PTHR31005">
    <property type="entry name" value="DUF4139 DOMAIN-CONTAINING PROTEIN"/>
    <property type="match status" value="1"/>
</dbReference>
<gene>
    <name evidence="4" type="ORF">GGX14DRAFT_453628</name>
</gene>
<dbReference type="NCBIfam" id="TIGR02231">
    <property type="entry name" value="mucoidy inhibitor MuiA family protein"/>
    <property type="match status" value="1"/>
</dbReference>
<comment type="caution">
    <text evidence="4">The sequence shown here is derived from an EMBL/GenBank/DDBJ whole genome shotgun (WGS) entry which is preliminary data.</text>
</comment>
<dbReference type="Pfam" id="PF13600">
    <property type="entry name" value="DUF4140"/>
    <property type="match status" value="1"/>
</dbReference>
<evidence type="ECO:0000259" key="2">
    <source>
        <dbReference type="Pfam" id="PF13598"/>
    </source>
</evidence>
<name>A0AAD6YAT5_9AGAR</name>
<feature type="domain" description="DUF4139" evidence="2">
    <location>
        <begin position="206"/>
        <end position="549"/>
    </location>
</feature>
<feature type="domain" description="DUF4140" evidence="3">
    <location>
        <begin position="29"/>
        <end position="126"/>
    </location>
</feature>
<evidence type="ECO:0000313" key="5">
    <source>
        <dbReference type="Proteomes" id="UP001219525"/>
    </source>
</evidence>
<dbReference type="EMBL" id="JARJCW010000032">
    <property type="protein sequence ID" value="KAJ7208926.1"/>
    <property type="molecule type" value="Genomic_DNA"/>
</dbReference>